<keyword evidence="2" id="KW-1133">Transmembrane helix</keyword>
<feature type="transmembrane region" description="Helical" evidence="2">
    <location>
        <begin position="374"/>
        <end position="395"/>
    </location>
</feature>
<organism evidence="4 5">
    <name type="scientific">Microbotryum intermedium</name>
    <dbReference type="NCBI Taxonomy" id="269621"/>
    <lineage>
        <taxon>Eukaryota</taxon>
        <taxon>Fungi</taxon>
        <taxon>Dikarya</taxon>
        <taxon>Basidiomycota</taxon>
        <taxon>Pucciniomycotina</taxon>
        <taxon>Microbotryomycetes</taxon>
        <taxon>Microbotryales</taxon>
        <taxon>Microbotryaceae</taxon>
        <taxon>Microbotryum</taxon>
    </lineage>
</organism>
<feature type="region of interest" description="Disordered" evidence="1">
    <location>
        <begin position="159"/>
        <end position="215"/>
    </location>
</feature>
<keyword evidence="5" id="KW-1185">Reference proteome</keyword>
<dbReference type="EMBL" id="FMSP01000020">
    <property type="protein sequence ID" value="SCV74283.1"/>
    <property type="molecule type" value="Genomic_DNA"/>
</dbReference>
<evidence type="ECO:0000259" key="3">
    <source>
        <dbReference type="SMART" id="SM01042"/>
    </source>
</evidence>
<feature type="compositionally biased region" description="Low complexity" evidence="1">
    <location>
        <begin position="159"/>
        <end position="170"/>
    </location>
</feature>
<dbReference type="SMART" id="SM01042">
    <property type="entry name" value="Brr6_like_C_C"/>
    <property type="match status" value="1"/>
</dbReference>
<dbReference type="PANTHER" id="PTHR28136">
    <property type="entry name" value="NUCLEUS EXPORT PROTEIN BRR6"/>
    <property type="match status" value="1"/>
</dbReference>
<evidence type="ECO:0000256" key="2">
    <source>
        <dbReference type="SAM" id="Phobius"/>
    </source>
</evidence>
<dbReference type="Proteomes" id="UP000198372">
    <property type="component" value="Unassembled WGS sequence"/>
</dbReference>
<name>A0A238FQK2_9BASI</name>
<feature type="compositionally biased region" description="Polar residues" evidence="1">
    <location>
        <begin position="10"/>
        <end position="23"/>
    </location>
</feature>
<feature type="region of interest" description="Disordered" evidence="1">
    <location>
        <begin position="1"/>
        <end position="109"/>
    </location>
</feature>
<dbReference type="InterPro" id="IPR018767">
    <property type="entry name" value="Brl1/Brr6_dom"/>
</dbReference>
<gene>
    <name evidence="4" type="ORF">BQ2448_6715</name>
</gene>
<dbReference type="GO" id="GO:0055088">
    <property type="term" value="P:lipid homeostasis"/>
    <property type="evidence" value="ECO:0007669"/>
    <property type="project" value="InterPro"/>
</dbReference>
<accession>A0A238FQK2</accession>
<reference evidence="5" key="1">
    <citation type="submission" date="2016-09" db="EMBL/GenBank/DDBJ databases">
        <authorList>
            <person name="Jeantristanb JTB J.-T."/>
            <person name="Ricardo R."/>
        </authorList>
    </citation>
    <scope>NUCLEOTIDE SEQUENCE [LARGE SCALE GENOMIC DNA]</scope>
</reference>
<feature type="compositionally biased region" description="Basic and acidic residues" evidence="1">
    <location>
        <begin position="448"/>
        <end position="464"/>
    </location>
</feature>
<dbReference type="InterPro" id="IPR040202">
    <property type="entry name" value="Brl1/Brr6"/>
</dbReference>
<keyword evidence="2" id="KW-0812">Transmembrane</keyword>
<sequence length="464" mass="50492">MRRFPPPGGHQSTSARPPLSATTNERRSTEAPMEYEWQQPRAIPVNSPFRNPLSGIEDGERAKKRTHYEAMDIDTPPRPQQASFPPEATMSANPFGFGRNEGSRPLRKASSVGFDAQTFDAKQALGLGEAVDASGVEDMSIEESATSTSKDLSLLGASISSSTSTSTNDDTSARRRKAGRTASRASTRKASGPRIESDEGESEGEYDEDKRTASKWKAPTKSNFSFQVHHHHSQNPANTQFDHLGVVSPTAGRWLNSKTPYVLLGYLQFLSLALLAVLFLSLSLLFLYTLYVDIQSRLRSLTSELRAEILACAKMYVDNRCEPATRLPALERKCAGWEECMGREIVVVGKTRVVAETLADVVNGFVDVISFKTMSFVILTLGLCIYGSSVALSLLPSRPAPRNSRPGTPHAPHYVPLGYYPSHPQGVGYLSGPGTATAPWMQMGMGPGEEKSGLGAKRGLEVPR</sequence>
<dbReference type="OrthoDB" id="5961at2759"/>
<protein>
    <submittedName>
        <fullName evidence="4">BQ2448_6715 protein</fullName>
    </submittedName>
</protein>
<evidence type="ECO:0000256" key="1">
    <source>
        <dbReference type="SAM" id="MobiDB-lite"/>
    </source>
</evidence>
<dbReference type="Pfam" id="PF10104">
    <property type="entry name" value="Brr6_like_C_C"/>
    <property type="match status" value="1"/>
</dbReference>
<evidence type="ECO:0000313" key="5">
    <source>
        <dbReference type="Proteomes" id="UP000198372"/>
    </source>
</evidence>
<feature type="transmembrane region" description="Helical" evidence="2">
    <location>
        <begin position="263"/>
        <end position="291"/>
    </location>
</feature>
<evidence type="ECO:0000313" key="4">
    <source>
        <dbReference type="EMBL" id="SCV74283.1"/>
    </source>
</evidence>
<dbReference type="AlphaFoldDB" id="A0A238FQK2"/>
<dbReference type="PANTHER" id="PTHR28136:SF1">
    <property type="entry name" value="NUCLEUS EXPORT PROTEIN BRL1"/>
    <property type="match status" value="1"/>
</dbReference>
<proteinExistence type="predicted"/>
<feature type="domain" description="Brl1/Brr6" evidence="3">
    <location>
        <begin position="263"/>
        <end position="387"/>
    </location>
</feature>
<keyword evidence="2" id="KW-0472">Membrane</keyword>
<dbReference type="GO" id="GO:0031965">
    <property type="term" value="C:nuclear membrane"/>
    <property type="evidence" value="ECO:0007669"/>
    <property type="project" value="InterPro"/>
</dbReference>
<dbReference type="GO" id="GO:0006998">
    <property type="term" value="P:nuclear envelope organization"/>
    <property type="evidence" value="ECO:0007669"/>
    <property type="project" value="InterPro"/>
</dbReference>
<dbReference type="STRING" id="269621.A0A238FQK2"/>
<feature type="compositionally biased region" description="Acidic residues" evidence="1">
    <location>
        <begin position="198"/>
        <end position="207"/>
    </location>
</feature>
<feature type="region of interest" description="Disordered" evidence="1">
    <location>
        <begin position="444"/>
        <end position="464"/>
    </location>
</feature>